<dbReference type="GO" id="GO:0005576">
    <property type="term" value="C:extracellular region"/>
    <property type="evidence" value="ECO:0007669"/>
    <property type="project" value="UniProtKB-SubCell"/>
</dbReference>
<dbReference type="InterPro" id="IPR016090">
    <property type="entry name" value="PLA2-like_dom"/>
</dbReference>
<evidence type="ECO:0000256" key="7">
    <source>
        <dbReference type="ARBA" id="ARBA00022963"/>
    </source>
</evidence>
<evidence type="ECO:0000256" key="4">
    <source>
        <dbReference type="ARBA" id="ARBA00022723"/>
    </source>
</evidence>
<dbReference type="GO" id="GO:0004623">
    <property type="term" value="F:phospholipase A2 activity"/>
    <property type="evidence" value="ECO:0007669"/>
    <property type="project" value="UniProtKB-EC"/>
</dbReference>
<evidence type="ECO:0000313" key="15">
    <source>
        <dbReference type="Proteomes" id="UP001163046"/>
    </source>
</evidence>
<evidence type="ECO:0000256" key="2">
    <source>
        <dbReference type="ARBA" id="ARBA00013278"/>
    </source>
</evidence>
<feature type="domain" description="Phospholipase A2-like central" evidence="13">
    <location>
        <begin position="37"/>
        <end position="98"/>
    </location>
</feature>
<proteinExistence type="predicted"/>
<evidence type="ECO:0000256" key="6">
    <source>
        <dbReference type="ARBA" id="ARBA00022837"/>
    </source>
</evidence>
<keyword evidence="4 10" id="KW-0479">Metal-binding</keyword>
<sequence length="110" mass="12926">MRASVLFFIAVFLISDVFCYSRKIMLEKRKWQPLSWFEPLLSCNVKTNTRNKFPSYGCYCGTAIDTQFNKKPIDDVDTCCQKHKKCLEEYTNDHENSYCSSSHLINCEKM</sequence>
<feature type="chain" id="PRO_5040760438" description="phospholipase A2" evidence="12">
    <location>
        <begin position="20"/>
        <end position="110"/>
    </location>
</feature>
<dbReference type="InterPro" id="IPR036444">
    <property type="entry name" value="PLipase_A2_dom_sf"/>
</dbReference>
<keyword evidence="15" id="KW-1185">Reference proteome</keyword>
<accession>A0A9W9YMX7</accession>
<evidence type="ECO:0000259" key="13">
    <source>
        <dbReference type="Pfam" id="PF00068"/>
    </source>
</evidence>
<feature type="disulfide bond" evidence="11">
    <location>
        <begin position="60"/>
        <end position="80"/>
    </location>
</feature>
<organism evidence="14 15">
    <name type="scientific">Desmophyllum pertusum</name>
    <dbReference type="NCBI Taxonomy" id="174260"/>
    <lineage>
        <taxon>Eukaryota</taxon>
        <taxon>Metazoa</taxon>
        <taxon>Cnidaria</taxon>
        <taxon>Anthozoa</taxon>
        <taxon>Hexacorallia</taxon>
        <taxon>Scleractinia</taxon>
        <taxon>Caryophylliina</taxon>
        <taxon>Caryophylliidae</taxon>
        <taxon>Desmophyllum</taxon>
    </lineage>
</organism>
<dbReference type="EMBL" id="MU827314">
    <property type="protein sequence ID" value="KAJ7358849.1"/>
    <property type="molecule type" value="Genomic_DNA"/>
</dbReference>
<evidence type="ECO:0000256" key="12">
    <source>
        <dbReference type="SAM" id="SignalP"/>
    </source>
</evidence>
<evidence type="ECO:0000256" key="8">
    <source>
        <dbReference type="ARBA" id="ARBA00023098"/>
    </source>
</evidence>
<comment type="cofactor">
    <cofactor evidence="10">
        <name>Ca(2+)</name>
        <dbReference type="ChEBI" id="CHEBI:29108"/>
    </cofactor>
    <text evidence="10">Binds 1 Ca(2+) ion per subunit.</text>
</comment>
<keyword evidence="3" id="KW-0964">Secreted</keyword>
<dbReference type="InterPro" id="IPR033113">
    <property type="entry name" value="PLA2_histidine"/>
</dbReference>
<evidence type="ECO:0000256" key="10">
    <source>
        <dbReference type="PIRSR" id="PIRSR601211-2"/>
    </source>
</evidence>
<protein>
    <recommendedName>
        <fullName evidence="2">phospholipase A2</fullName>
        <ecNumber evidence="2">3.1.1.4</ecNumber>
    </recommendedName>
</protein>
<evidence type="ECO:0000313" key="14">
    <source>
        <dbReference type="EMBL" id="KAJ7358849.1"/>
    </source>
</evidence>
<dbReference type="EC" id="3.1.1.4" evidence="2"/>
<dbReference type="PROSITE" id="PS00118">
    <property type="entry name" value="PA2_HIS"/>
    <property type="match status" value="1"/>
</dbReference>
<feature type="signal peptide" evidence="12">
    <location>
        <begin position="1"/>
        <end position="19"/>
    </location>
</feature>
<dbReference type="AlphaFoldDB" id="A0A9W9YMX7"/>
<keyword evidence="7" id="KW-0442">Lipid degradation</keyword>
<evidence type="ECO:0000256" key="3">
    <source>
        <dbReference type="ARBA" id="ARBA00022525"/>
    </source>
</evidence>
<dbReference type="InterPro" id="IPR001211">
    <property type="entry name" value="PLA2"/>
</dbReference>
<dbReference type="Proteomes" id="UP001163046">
    <property type="component" value="Unassembled WGS sequence"/>
</dbReference>
<comment type="subcellular location">
    <subcellularLocation>
        <location evidence="1">Secreted</location>
    </subcellularLocation>
</comment>
<dbReference type="GO" id="GO:0006644">
    <property type="term" value="P:phospholipid metabolic process"/>
    <property type="evidence" value="ECO:0007669"/>
    <property type="project" value="InterPro"/>
</dbReference>
<dbReference type="PANTHER" id="PTHR11716">
    <property type="entry name" value="PHOSPHOLIPASE A2 FAMILY MEMBER"/>
    <property type="match status" value="1"/>
</dbReference>
<dbReference type="OrthoDB" id="6065025at2759"/>
<dbReference type="Pfam" id="PF00068">
    <property type="entry name" value="Phospholip_A2_1"/>
    <property type="match status" value="1"/>
</dbReference>
<dbReference type="GO" id="GO:0050482">
    <property type="term" value="P:arachidonate secretion"/>
    <property type="evidence" value="ECO:0007669"/>
    <property type="project" value="InterPro"/>
</dbReference>
<evidence type="ECO:0000256" key="1">
    <source>
        <dbReference type="ARBA" id="ARBA00004613"/>
    </source>
</evidence>
<feature type="binding site" evidence="10">
    <location>
        <position position="59"/>
    </location>
    <ligand>
        <name>Ca(2+)</name>
        <dbReference type="ChEBI" id="CHEBI:29108"/>
    </ligand>
</feature>
<dbReference type="Gene3D" id="1.20.90.10">
    <property type="entry name" value="Phospholipase A2 domain"/>
    <property type="match status" value="1"/>
</dbReference>
<evidence type="ECO:0000256" key="5">
    <source>
        <dbReference type="ARBA" id="ARBA00022801"/>
    </source>
</evidence>
<keyword evidence="5 14" id="KW-0378">Hydrolase</keyword>
<evidence type="ECO:0000256" key="11">
    <source>
        <dbReference type="PIRSR" id="PIRSR601211-3"/>
    </source>
</evidence>
<keyword evidence="9 11" id="KW-1015">Disulfide bond</keyword>
<keyword evidence="8" id="KW-0443">Lipid metabolism</keyword>
<feature type="binding site" evidence="10">
    <location>
        <position position="61"/>
    </location>
    <ligand>
        <name>Ca(2+)</name>
        <dbReference type="ChEBI" id="CHEBI:29108"/>
    </ligand>
</feature>
<evidence type="ECO:0000256" key="9">
    <source>
        <dbReference type="ARBA" id="ARBA00023157"/>
    </source>
</evidence>
<name>A0A9W9YMX7_9CNID</name>
<reference evidence="14" key="1">
    <citation type="submission" date="2023-01" db="EMBL/GenBank/DDBJ databases">
        <title>Genome assembly of the deep-sea coral Lophelia pertusa.</title>
        <authorList>
            <person name="Herrera S."/>
            <person name="Cordes E."/>
        </authorList>
    </citation>
    <scope>NUCLEOTIDE SEQUENCE</scope>
    <source>
        <strain evidence="14">USNM1676648</strain>
        <tissue evidence="14">Polyp</tissue>
    </source>
</reference>
<keyword evidence="12" id="KW-0732">Signal</keyword>
<comment type="caution">
    <text evidence="14">The sequence shown here is derived from an EMBL/GenBank/DDBJ whole genome shotgun (WGS) entry which is preliminary data.</text>
</comment>
<keyword evidence="6 10" id="KW-0106">Calcium</keyword>
<dbReference type="PANTHER" id="PTHR11716:SF47">
    <property type="entry name" value="PHOSPHOLIPASE A2-ALPHA"/>
    <property type="match status" value="1"/>
</dbReference>
<dbReference type="GO" id="GO:0016042">
    <property type="term" value="P:lipid catabolic process"/>
    <property type="evidence" value="ECO:0007669"/>
    <property type="project" value="UniProtKB-KW"/>
</dbReference>
<gene>
    <name evidence="14" type="primary">pla2g1b</name>
    <name evidence="14" type="ORF">OS493_020685</name>
</gene>
<dbReference type="GO" id="GO:0005509">
    <property type="term" value="F:calcium ion binding"/>
    <property type="evidence" value="ECO:0007669"/>
    <property type="project" value="InterPro"/>
</dbReference>
<dbReference type="SUPFAM" id="SSF48619">
    <property type="entry name" value="Phospholipase A2, PLA2"/>
    <property type="match status" value="1"/>
</dbReference>